<dbReference type="InterPro" id="IPR045853">
    <property type="entry name" value="Pep_chain_release_fac_I_sf"/>
</dbReference>
<dbReference type="InterPro" id="IPR000352">
    <property type="entry name" value="Pep_chain_release_fac_I"/>
</dbReference>
<gene>
    <name evidence="4" type="primary">Mtrf1l_1</name>
    <name evidence="3" type="synonym">Mtrf1l_0</name>
    <name evidence="3" type="ORF">CM83_13532</name>
    <name evidence="4" type="ORF">CM83_13534</name>
    <name evidence="5" type="ORF">g.2704</name>
</gene>
<dbReference type="GO" id="GO:0003747">
    <property type="term" value="F:translation release factor activity"/>
    <property type="evidence" value="ECO:0007669"/>
    <property type="project" value="InterPro"/>
</dbReference>
<organism evidence="4">
    <name type="scientific">Lygus hesperus</name>
    <name type="common">Western plant bug</name>
    <dbReference type="NCBI Taxonomy" id="30085"/>
    <lineage>
        <taxon>Eukaryota</taxon>
        <taxon>Metazoa</taxon>
        <taxon>Ecdysozoa</taxon>
        <taxon>Arthropoda</taxon>
        <taxon>Hexapoda</taxon>
        <taxon>Insecta</taxon>
        <taxon>Pterygota</taxon>
        <taxon>Neoptera</taxon>
        <taxon>Paraneoptera</taxon>
        <taxon>Hemiptera</taxon>
        <taxon>Heteroptera</taxon>
        <taxon>Panheteroptera</taxon>
        <taxon>Cimicomorpha</taxon>
        <taxon>Miridae</taxon>
        <taxon>Mirini</taxon>
        <taxon>Lygus</taxon>
    </lineage>
</organism>
<evidence type="ECO:0000313" key="4">
    <source>
        <dbReference type="EMBL" id="JAG42314.1"/>
    </source>
</evidence>
<dbReference type="SUPFAM" id="SSF75620">
    <property type="entry name" value="Release factor"/>
    <property type="match status" value="1"/>
</dbReference>
<reference evidence="4" key="2">
    <citation type="submission" date="2014-07" db="EMBL/GenBank/DDBJ databases">
        <authorList>
            <person name="Hull J."/>
        </authorList>
    </citation>
    <scope>NUCLEOTIDE SEQUENCE</scope>
</reference>
<dbReference type="EMBL" id="GDHC01021812">
    <property type="protein sequence ID" value="JAP96816.1"/>
    <property type="molecule type" value="Transcribed_RNA"/>
</dbReference>
<proteinExistence type="inferred from homology"/>
<reference evidence="4" key="1">
    <citation type="journal article" date="2014" name="PLoS ONE">
        <title>Transcriptome-Based Identification of ABC Transporters in the Western Tarnished Plant Bug Lygus hesperus.</title>
        <authorList>
            <person name="Hull J.J."/>
            <person name="Chaney K."/>
            <person name="Geib S.M."/>
            <person name="Fabrick J.A."/>
            <person name="Brent C.S."/>
            <person name="Walsh D."/>
            <person name="Lavine L.C."/>
        </authorList>
    </citation>
    <scope>NUCLEOTIDE SEQUENCE</scope>
</reference>
<evidence type="ECO:0000313" key="5">
    <source>
        <dbReference type="EMBL" id="JAP96816.1"/>
    </source>
</evidence>
<dbReference type="AlphaFoldDB" id="A0A0A9ZCY2"/>
<evidence type="ECO:0000259" key="2">
    <source>
        <dbReference type="Pfam" id="PF00472"/>
    </source>
</evidence>
<accession>A0A0A9ZCY2</accession>
<sequence>MAMQQSILNHMPLLSEIYIDSVAPYVSTELINNTHRSRISYETARASGPGGQATNVTETQINAKLVVDEQVLYTAEAQDSRSALNNKESALYKLQTQKRGQFNEVLHKHHRYEETAKRVMTHLQQ</sequence>
<protein>
    <submittedName>
        <fullName evidence="4">Peptide chain release factor 1-like, mitochondrial</fullName>
    </submittedName>
</protein>
<reference evidence="5" key="3">
    <citation type="journal article" date="2016" name="Gigascience">
        <title>De novo construction of an expanded transcriptome assembly for the western tarnished plant bug, Lygus hesperus.</title>
        <authorList>
            <person name="Tassone E.E."/>
            <person name="Geib S.M."/>
            <person name="Hall B."/>
            <person name="Fabrick J.A."/>
            <person name="Brent C.S."/>
            <person name="Hull J.J."/>
        </authorList>
    </citation>
    <scope>NUCLEOTIDE SEQUENCE</scope>
</reference>
<dbReference type="Gene3D" id="3.30.160.20">
    <property type="match status" value="1"/>
</dbReference>
<dbReference type="EMBL" id="GBHO01001291">
    <property type="protein sequence ID" value="JAG42313.1"/>
    <property type="molecule type" value="Transcribed_RNA"/>
</dbReference>
<feature type="domain" description="Prokaryotic-type class I peptide chain release factors" evidence="2">
    <location>
        <begin position="35"/>
        <end position="100"/>
    </location>
</feature>
<dbReference type="Pfam" id="PF00472">
    <property type="entry name" value="RF-1"/>
    <property type="match status" value="1"/>
</dbReference>
<dbReference type="EMBL" id="GBHO01001290">
    <property type="protein sequence ID" value="JAG42314.1"/>
    <property type="molecule type" value="Transcribed_RNA"/>
</dbReference>
<evidence type="ECO:0000256" key="1">
    <source>
        <dbReference type="ARBA" id="ARBA00010835"/>
    </source>
</evidence>
<name>A0A0A9ZCY2_LYGHE</name>
<comment type="similarity">
    <text evidence="1">Belongs to the prokaryotic/mitochondrial release factor family.</text>
</comment>
<evidence type="ECO:0000313" key="3">
    <source>
        <dbReference type="EMBL" id="JAG42313.1"/>
    </source>
</evidence>